<dbReference type="SUPFAM" id="SSF51556">
    <property type="entry name" value="Metallo-dependent hydrolases"/>
    <property type="match status" value="2"/>
</dbReference>
<dbReference type="PANTHER" id="PTHR43668:SF2">
    <property type="entry name" value="ALLANTOINASE"/>
    <property type="match status" value="1"/>
</dbReference>
<dbReference type="InParanoid" id="Q23RJ8"/>
<dbReference type="InterPro" id="IPR032466">
    <property type="entry name" value="Metal_Hydrolase"/>
</dbReference>
<accession>Q23RJ8</accession>
<dbReference type="Proteomes" id="UP000009168">
    <property type="component" value="Unassembled WGS sequence"/>
</dbReference>
<feature type="compositionally biased region" description="Low complexity" evidence="2">
    <location>
        <begin position="812"/>
        <end position="824"/>
    </location>
</feature>
<dbReference type="InterPro" id="IPR006680">
    <property type="entry name" value="Amidohydro-rel"/>
</dbReference>
<feature type="domain" description="Amidohydrolase-related" evidence="3">
    <location>
        <begin position="867"/>
        <end position="962"/>
    </location>
</feature>
<dbReference type="SUPFAM" id="SSF51338">
    <property type="entry name" value="Composite domain of metallo-dependent hydrolases"/>
    <property type="match status" value="2"/>
</dbReference>
<reference evidence="5" key="1">
    <citation type="journal article" date="2006" name="PLoS Biol.">
        <title>Macronuclear genome sequence of the ciliate Tetrahymena thermophila, a model eukaryote.</title>
        <authorList>
            <person name="Eisen J.A."/>
            <person name="Coyne R.S."/>
            <person name="Wu M."/>
            <person name="Wu D."/>
            <person name="Thiagarajan M."/>
            <person name="Wortman J.R."/>
            <person name="Badger J.H."/>
            <person name="Ren Q."/>
            <person name="Amedeo P."/>
            <person name="Jones K.M."/>
            <person name="Tallon L.J."/>
            <person name="Delcher A.L."/>
            <person name="Salzberg S.L."/>
            <person name="Silva J.C."/>
            <person name="Haas B.J."/>
            <person name="Majoros W.H."/>
            <person name="Farzad M."/>
            <person name="Carlton J.M."/>
            <person name="Smith R.K. Jr."/>
            <person name="Garg J."/>
            <person name="Pearlman R.E."/>
            <person name="Karrer K.M."/>
            <person name="Sun L."/>
            <person name="Manning G."/>
            <person name="Elde N.C."/>
            <person name="Turkewitz A.P."/>
            <person name="Asai D.J."/>
            <person name="Wilkes D.E."/>
            <person name="Wang Y."/>
            <person name="Cai H."/>
            <person name="Collins K."/>
            <person name="Stewart B.A."/>
            <person name="Lee S.R."/>
            <person name="Wilamowska K."/>
            <person name="Weinberg Z."/>
            <person name="Ruzzo W.L."/>
            <person name="Wloga D."/>
            <person name="Gaertig J."/>
            <person name="Frankel J."/>
            <person name="Tsao C.-C."/>
            <person name="Gorovsky M.A."/>
            <person name="Keeling P.J."/>
            <person name="Waller R.F."/>
            <person name="Patron N.J."/>
            <person name="Cherry J.M."/>
            <person name="Stover N.A."/>
            <person name="Krieger C.J."/>
            <person name="del Toro C."/>
            <person name="Ryder H.F."/>
            <person name="Williamson S.C."/>
            <person name="Barbeau R.A."/>
            <person name="Hamilton E.P."/>
            <person name="Orias E."/>
        </authorList>
    </citation>
    <scope>NUCLEOTIDE SEQUENCE [LARGE SCALE GENOMIC DNA]</scope>
    <source>
        <strain evidence="5">SB210</strain>
    </source>
</reference>
<keyword evidence="1" id="KW-0175">Coiled coil</keyword>
<dbReference type="GO" id="GO:0005737">
    <property type="term" value="C:cytoplasm"/>
    <property type="evidence" value="ECO:0007669"/>
    <property type="project" value="TreeGrafter"/>
</dbReference>
<organism evidence="4 5">
    <name type="scientific">Tetrahymena thermophila (strain SB210)</name>
    <dbReference type="NCBI Taxonomy" id="312017"/>
    <lineage>
        <taxon>Eukaryota</taxon>
        <taxon>Sar</taxon>
        <taxon>Alveolata</taxon>
        <taxon>Ciliophora</taxon>
        <taxon>Intramacronucleata</taxon>
        <taxon>Oligohymenophorea</taxon>
        <taxon>Hymenostomatida</taxon>
        <taxon>Tetrahymenina</taxon>
        <taxon>Tetrahymenidae</taxon>
        <taxon>Tetrahymena</taxon>
    </lineage>
</organism>
<feature type="region of interest" description="Disordered" evidence="2">
    <location>
        <begin position="804"/>
        <end position="829"/>
    </location>
</feature>
<protein>
    <submittedName>
        <fullName evidence="4">Amidohydrolase family protein</fullName>
    </submittedName>
</protein>
<name>Q23RJ8_TETTS</name>
<dbReference type="Pfam" id="PF01979">
    <property type="entry name" value="Amidohydro_1"/>
    <property type="match status" value="1"/>
</dbReference>
<dbReference type="STRING" id="312017.Q23RJ8"/>
<dbReference type="HOGENOM" id="CLU_271647_0_0_1"/>
<dbReference type="OMA" id="NQIITIC"/>
<gene>
    <name evidence="4" type="ORF">TTHERM_00384940</name>
</gene>
<keyword evidence="5" id="KW-1185">Reference proteome</keyword>
<dbReference type="GO" id="GO:0004038">
    <property type="term" value="F:allantoinase activity"/>
    <property type="evidence" value="ECO:0007669"/>
    <property type="project" value="TreeGrafter"/>
</dbReference>
<dbReference type="GeneID" id="7822899"/>
<dbReference type="PANTHER" id="PTHR43668">
    <property type="entry name" value="ALLANTOINASE"/>
    <property type="match status" value="1"/>
</dbReference>
<proteinExistence type="predicted"/>
<evidence type="ECO:0000256" key="2">
    <source>
        <dbReference type="SAM" id="MobiDB-lite"/>
    </source>
</evidence>
<dbReference type="RefSeq" id="XP_001019295.1">
    <property type="nucleotide sequence ID" value="XM_001019295.1"/>
</dbReference>
<dbReference type="EMBL" id="GG662644">
    <property type="protein sequence ID" value="EAR99050.1"/>
    <property type="molecule type" value="Genomic_DNA"/>
</dbReference>
<dbReference type="OrthoDB" id="1924787at2759"/>
<dbReference type="InterPro" id="IPR050138">
    <property type="entry name" value="DHOase/Allantoinase_Hydrolase"/>
</dbReference>
<dbReference type="InterPro" id="IPR011059">
    <property type="entry name" value="Metal-dep_hydrolase_composite"/>
</dbReference>
<evidence type="ECO:0000313" key="4">
    <source>
        <dbReference type="EMBL" id="EAR99050.1"/>
    </source>
</evidence>
<evidence type="ECO:0000313" key="5">
    <source>
        <dbReference type="Proteomes" id="UP000009168"/>
    </source>
</evidence>
<sequence length="1020" mass="118208">MQSDQNIIKLISDSEMISGVNKKFDLSITSTKVLVGEDKFQRAVVCTKNEKIVSILIDPTQDQLEEIRRLSINFVNYGNKYIMSGIIDMNVSLHSNYEEKEWCEIQNLTRIALAGGVTMVVNNPLLENEQNIVELNQSLCDCREKIEAMREESFVDFAQLTLLTKTNCKDMFDKDKIDHLKKYIVGFRTYFSPSFQPDVDYCSNKSQILQFIDQIKNLENMSIFFHPIYLQCEKELGVTSPMRNLKIKSRVDIQKTTDCVNEKNIPCSDAVLGETHEEERWSSIELESIRNDQIQQKLLKIFPMAQQKTMQSALKLLSIQEKSQYLCQSQIDSGENNKSDEGESQNEDQNDKYLEFKRLNDAKHSFLSIESEDENINNQQKINPSENTHQKQNNLSQKVKFVRPISINLDSSKFINICKNDHGQSFEELTETSSMTTYRNSLSPQKDQSKPDICKNVDNKNRSSILNNMEQNNIDSKPILKSNVVQFQNEIKPEDSPSSLFSIRPKSNSNLLIRRKLQQVKNENNSVNFNSMRKVHFLVLSNSNLCLPACEQIEQSEGIDSNKGMKLINSKTQTNLIDNSMQQIDEKVFDQGQGISLSTINIVGEGFTRIRSQTSSNVLSLKQNTKDLEKKQKTRRDYLNFLTFRPPFWENIAINFFKQKFVEYKQNKVTFQPNLIFTNVSNSYSVAKIFRQKLRNPNFNLYIEVSTPFLYFDSSNINEGETKFKNEPAIYDKLNKKLLLSELEVNSVIDCVGSNHFYVPLKYKPPDFTVAFNGLNSIGGNLYTIWTLSWINLKRKFKEQINQQQKDNHIIQSQTSQSNQDTQQKGLVDKESTSINYNEQIVESTDTQLQDINENKDIIQNESEDIKIKTEQVQYEQEKTEEKIIEISKLLSINPSKILGIQNQKGQIKEGLDADFVVWDPFEKSIFDIQNFQLNQDISSLHIYDKKVFYGKIYSTIIRGNILYNIFESSADFQDKKQNELDQKENKKKQLFQNDMTKEEQIKHLFKDKSTFKAKLITKI</sequence>
<dbReference type="KEGG" id="tet:TTHERM_00384940"/>
<feature type="coiled-coil region" evidence="1">
    <location>
        <begin position="842"/>
        <end position="869"/>
    </location>
</feature>
<dbReference type="Gene3D" id="3.20.20.140">
    <property type="entry name" value="Metal-dependent hydrolases"/>
    <property type="match status" value="3"/>
</dbReference>
<evidence type="ECO:0000259" key="3">
    <source>
        <dbReference type="Pfam" id="PF01979"/>
    </source>
</evidence>
<dbReference type="AlphaFoldDB" id="Q23RJ8"/>
<dbReference type="GO" id="GO:0006145">
    <property type="term" value="P:purine nucleobase catabolic process"/>
    <property type="evidence" value="ECO:0007669"/>
    <property type="project" value="TreeGrafter"/>
</dbReference>
<evidence type="ECO:0000256" key="1">
    <source>
        <dbReference type="SAM" id="Coils"/>
    </source>
</evidence>
<dbReference type="eggNOG" id="KOG2584">
    <property type="taxonomic scope" value="Eukaryota"/>
</dbReference>